<dbReference type="AlphaFoldDB" id="A0A379FVL5"/>
<proteinExistence type="predicted"/>
<evidence type="ECO:0000313" key="2">
    <source>
        <dbReference type="Proteomes" id="UP000254208"/>
    </source>
</evidence>
<sequence>MSEMITVGEAIARTLEQYQVTTVYGVISIHNLP</sequence>
<evidence type="ECO:0000313" key="1">
    <source>
        <dbReference type="EMBL" id="SUC32711.1"/>
    </source>
</evidence>
<reference evidence="1 2" key="1">
    <citation type="submission" date="2018-06" db="EMBL/GenBank/DDBJ databases">
        <authorList>
            <consortium name="Pathogen Informatics"/>
            <person name="Doyle S."/>
        </authorList>
    </citation>
    <scope>NUCLEOTIDE SEQUENCE [LARGE SCALE GENOMIC DNA]</scope>
    <source>
        <strain evidence="1 2">NCTC11801</strain>
    </source>
</reference>
<accession>A0A379FVL5</accession>
<dbReference type="Proteomes" id="UP000254208">
    <property type="component" value="Unassembled WGS sequence"/>
</dbReference>
<protein>
    <submittedName>
        <fullName evidence="1">Predicted dinucleotide-utilizing enzyme</fullName>
    </submittedName>
</protein>
<name>A0A379FVL5_PRORE</name>
<organism evidence="1 2">
    <name type="scientific">Providencia rettgeri</name>
    <dbReference type="NCBI Taxonomy" id="587"/>
    <lineage>
        <taxon>Bacteria</taxon>
        <taxon>Pseudomonadati</taxon>
        <taxon>Pseudomonadota</taxon>
        <taxon>Gammaproteobacteria</taxon>
        <taxon>Enterobacterales</taxon>
        <taxon>Morganellaceae</taxon>
        <taxon>Providencia</taxon>
    </lineage>
</organism>
<gene>
    <name evidence="1" type="ORF">NCTC11801_03713</name>
</gene>
<dbReference type="EMBL" id="UGTZ01000001">
    <property type="protein sequence ID" value="SUC32711.1"/>
    <property type="molecule type" value="Genomic_DNA"/>
</dbReference>